<dbReference type="SMART" id="SM00343">
    <property type="entry name" value="ZnF_C2HC"/>
    <property type="match status" value="1"/>
</dbReference>
<sequence length="65" mass="7055">MLAKKDLSHVTCYKCSKTGHYAIECPEAKNGNGNGSSGKKPNPFNRGQVNHVNVEEVEDQPNAVI</sequence>
<feature type="region of interest" description="Disordered" evidence="2">
    <location>
        <begin position="26"/>
        <end position="65"/>
    </location>
</feature>
<dbReference type="Pfam" id="PF00098">
    <property type="entry name" value="zf-CCHC"/>
    <property type="match status" value="1"/>
</dbReference>
<feature type="non-terminal residue" evidence="4">
    <location>
        <position position="65"/>
    </location>
</feature>
<evidence type="ECO:0000256" key="1">
    <source>
        <dbReference type="PROSITE-ProRule" id="PRU00047"/>
    </source>
</evidence>
<gene>
    <name evidence="4" type="ORF">T12_5209</name>
</gene>
<dbReference type="Proteomes" id="UP000054783">
    <property type="component" value="Unassembled WGS sequence"/>
</dbReference>
<keyword evidence="1" id="KW-0862">Zinc</keyword>
<dbReference type="InterPro" id="IPR036875">
    <property type="entry name" value="Znf_CCHC_sf"/>
</dbReference>
<dbReference type="PROSITE" id="PS50158">
    <property type="entry name" value="ZF_CCHC"/>
    <property type="match status" value="1"/>
</dbReference>
<dbReference type="GO" id="GO:0019899">
    <property type="term" value="F:enzyme binding"/>
    <property type="evidence" value="ECO:0007669"/>
    <property type="project" value="UniProtKB-ARBA"/>
</dbReference>
<evidence type="ECO:0000259" key="3">
    <source>
        <dbReference type="PROSITE" id="PS50158"/>
    </source>
</evidence>
<evidence type="ECO:0000313" key="5">
    <source>
        <dbReference type="Proteomes" id="UP000054783"/>
    </source>
</evidence>
<dbReference type="GO" id="GO:0003676">
    <property type="term" value="F:nucleic acid binding"/>
    <property type="evidence" value="ECO:0007669"/>
    <property type="project" value="InterPro"/>
</dbReference>
<dbReference type="EMBL" id="JYDQ01003970">
    <property type="protein sequence ID" value="KRY02318.1"/>
    <property type="molecule type" value="Genomic_DNA"/>
</dbReference>
<evidence type="ECO:0000256" key="2">
    <source>
        <dbReference type="SAM" id="MobiDB-lite"/>
    </source>
</evidence>
<keyword evidence="1" id="KW-0863">Zinc-finger</keyword>
<dbReference type="Gene3D" id="4.10.60.10">
    <property type="entry name" value="Zinc finger, CCHC-type"/>
    <property type="match status" value="1"/>
</dbReference>
<evidence type="ECO:0000313" key="4">
    <source>
        <dbReference type="EMBL" id="KRY02318.1"/>
    </source>
</evidence>
<dbReference type="AlphaFoldDB" id="A0A0V0YPX9"/>
<organism evidence="4 5">
    <name type="scientific">Trichinella patagoniensis</name>
    <dbReference type="NCBI Taxonomy" id="990121"/>
    <lineage>
        <taxon>Eukaryota</taxon>
        <taxon>Metazoa</taxon>
        <taxon>Ecdysozoa</taxon>
        <taxon>Nematoda</taxon>
        <taxon>Enoplea</taxon>
        <taxon>Dorylaimia</taxon>
        <taxon>Trichinellida</taxon>
        <taxon>Trichinellidae</taxon>
        <taxon>Trichinella</taxon>
    </lineage>
</organism>
<feature type="domain" description="CCHC-type" evidence="3">
    <location>
        <begin position="12"/>
        <end position="27"/>
    </location>
</feature>
<dbReference type="GO" id="GO:0008270">
    <property type="term" value="F:zinc ion binding"/>
    <property type="evidence" value="ECO:0007669"/>
    <property type="project" value="UniProtKB-KW"/>
</dbReference>
<name>A0A0V0YPX9_9BILA</name>
<reference evidence="4 5" key="1">
    <citation type="submission" date="2015-01" db="EMBL/GenBank/DDBJ databases">
        <title>Evolution of Trichinella species and genotypes.</title>
        <authorList>
            <person name="Korhonen P.K."/>
            <person name="Edoardo P."/>
            <person name="Giuseppe L.R."/>
            <person name="Gasser R.B."/>
        </authorList>
    </citation>
    <scope>NUCLEOTIDE SEQUENCE [LARGE SCALE GENOMIC DNA]</scope>
    <source>
        <strain evidence="4">ISS2496</strain>
    </source>
</reference>
<keyword evidence="1" id="KW-0479">Metal-binding</keyword>
<dbReference type="SUPFAM" id="SSF57756">
    <property type="entry name" value="Retrovirus zinc finger-like domains"/>
    <property type="match status" value="1"/>
</dbReference>
<accession>A0A0V0YPX9</accession>
<keyword evidence="5" id="KW-1185">Reference proteome</keyword>
<proteinExistence type="predicted"/>
<dbReference type="InterPro" id="IPR001878">
    <property type="entry name" value="Znf_CCHC"/>
</dbReference>
<comment type="caution">
    <text evidence="4">The sequence shown here is derived from an EMBL/GenBank/DDBJ whole genome shotgun (WGS) entry which is preliminary data.</text>
</comment>
<protein>
    <recommendedName>
        <fullName evidence="3">CCHC-type domain-containing protein</fullName>
    </recommendedName>
</protein>